<organism evidence="1 2">
    <name type="scientific">Parasynechococcus marenigrum (strain WH8102)</name>
    <dbReference type="NCBI Taxonomy" id="84588"/>
    <lineage>
        <taxon>Bacteria</taxon>
        <taxon>Bacillati</taxon>
        <taxon>Cyanobacteriota</taxon>
        <taxon>Cyanophyceae</taxon>
        <taxon>Synechococcales</taxon>
        <taxon>Prochlorococcaceae</taxon>
        <taxon>Parasynechococcus</taxon>
        <taxon>Parasynechococcus marenigrum</taxon>
    </lineage>
</organism>
<dbReference type="CAZy" id="GT60">
    <property type="family name" value="Glycosyltransferase Family 60"/>
</dbReference>
<dbReference type="KEGG" id="syw:SYNW0821"/>
<dbReference type="InterPro" id="IPR021067">
    <property type="entry name" value="Glycosyltransferase"/>
</dbReference>
<accession>Q7U806</accession>
<evidence type="ECO:0008006" key="3">
    <source>
        <dbReference type="Google" id="ProtNLM"/>
    </source>
</evidence>
<sequence>MTSTIFVQIAAYRDPDLAATLNNLLEQAAYPERLKFGICLQLDASDPLSWGEQSFPDHAHLQIKDVAAADSRGACWARSQAQGFYNGEDFLLQIDSHMRAVQDWDDFLLQTWRDCNDTEAVLSVYPNGFQQPCQLQTSTLPVMAAKAFDNYGILKFQGISRYRMPEQQPEKPLPNAFVAGGFLFGPGEIVENVPYDPELYFYGEEISMSARLWTHGYNLYCPNRLLLFHLYKSSSGDGDTSATHWSDHQDWFQLNRRSLVRVHKLLGSLSIAPANLNPTPEDIESLDDYGLGTSRRLSDYERMAGISFQSQTINQDASAGRFPAN</sequence>
<dbReference type="EMBL" id="BX569691">
    <property type="protein sequence ID" value="CAE07336.1"/>
    <property type="molecule type" value="Genomic_DNA"/>
</dbReference>
<dbReference type="RefSeq" id="WP_011127686.1">
    <property type="nucleotide sequence ID" value="NC_005070.1"/>
</dbReference>
<dbReference type="eggNOG" id="COG1215">
    <property type="taxonomic scope" value="Bacteria"/>
</dbReference>
<dbReference type="HOGENOM" id="CLU_030155_1_0_3"/>
<dbReference type="STRING" id="84588.SYNW0821"/>
<dbReference type="Pfam" id="PF11397">
    <property type="entry name" value="GlcNAc"/>
    <property type="match status" value="2"/>
</dbReference>
<dbReference type="PANTHER" id="PTHR34496">
    <property type="entry name" value="GLCNAC TRANSFERASE-RELATED"/>
    <property type="match status" value="1"/>
</dbReference>
<name>Q7U806_PARMW</name>
<dbReference type="PANTHER" id="PTHR34496:SF10">
    <property type="entry name" value="GLCNAC TRANSFERASE"/>
    <property type="match status" value="1"/>
</dbReference>
<dbReference type="Proteomes" id="UP000001422">
    <property type="component" value="Chromosome"/>
</dbReference>
<evidence type="ECO:0000313" key="2">
    <source>
        <dbReference type="Proteomes" id="UP000001422"/>
    </source>
</evidence>
<keyword evidence="2" id="KW-1185">Reference proteome</keyword>
<proteinExistence type="predicted"/>
<protein>
    <recommendedName>
        <fullName evidence="3">Polypeptide alpha-N-acetylglucosaminyltransferase</fullName>
    </recommendedName>
</protein>
<dbReference type="SUPFAM" id="SSF53448">
    <property type="entry name" value="Nucleotide-diphospho-sugar transferases"/>
    <property type="match status" value="1"/>
</dbReference>
<reference evidence="1 2" key="1">
    <citation type="journal article" date="2003" name="Nature">
        <title>The genome of a motile marine Synechococcus.</title>
        <authorList>
            <person name="Palenik B."/>
            <person name="Brahamsha B."/>
            <person name="Larimer F."/>
            <person name="Land M."/>
            <person name="Hauser L."/>
            <person name="Chain P."/>
            <person name="Lamerdin J."/>
            <person name="Regala W."/>
            <person name="Allen E.A."/>
            <person name="McCarren J."/>
            <person name="Paulsen I."/>
            <person name="Dufresne A."/>
            <person name="Partensky F."/>
            <person name="Webb E."/>
            <person name="Waterbury J."/>
        </authorList>
    </citation>
    <scope>NUCLEOTIDE SEQUENCE [LARGE SCALE GENOMIC DNA]</scope>
    <source>
        <strain evidence="1 2">WH8102</strain>
    </source>
</reference>
<dbReference type="AlphaFoldDB" id="Q7U806"/>
<dbReference type="Gene3D" id="3.90.550.10">
    <property type="entry name" value="Spore Coat Polysaccharide Biosynthesis Protein SpsA, Chain A"/>
    <property type="match status" value="1"/>
</dbReference>
<evidence type="ECO:0000313" key="1">
    <source>
        <dbReference type="EMBL" id="CAE07336.1"/>
    </source>
</evidence>
<gene>
    <name evidence="1" type="ordered locus">SYNW0821</name>
</gene>
<dbReference type="InterPro" id="IPR029044">
    <property type="entry name" value="Nucleotide-diphossugar_trans"/>
</dbReference>